<feature type="domain" description="Core-binding (CB)" evidence="7">
    <location>
        <begin position="116"/>
        <end position="196"/>
    </location>
</feature>
<sequence length="428" mass="48322">MGSIALLRTAETRVVKSSGAQEFGAAGKIDYNTTHTEKHGHQPCEQRWVNRLAQIIDNGSAVSGKRWTVRYREPGGRTGRQREKSFVRKKDAVDFATKMEGDKRENIYVDPDAGKVSLRRYADDWLAKKTASAGTLESYERIVRLHVVPHLGSKMISQVTAADIEGLYARWRRDGAALNTIESRHIALSALFSHAVRHRRIPVNPMTQAEKLENPVIPVDDRKLPSFDEITAIAKEIGPRLSPAIWLMTCCGLRIGESLGVFPEDMRDGTLRIRRQVIRYKDAPGKYTPKYAPLKHRKEGEWRDIPVPASLEPFIDRLPIRNASGGMPYPDLLRKSWDRAIRRLELPAYNPHDLRHKWTTVALTNGVSIHEVSRWLGHRSIKVTVDRYGHLTQDGQERCRQVVETAVGPHMLTPGRAPAVRGADLVLT</sequence>
<evidence type="ECO:0000313" key="8">
    <source>
        <dbReference type="EMBL" id="MDT3725377.1"/>
    </source>
</evidence>
<dbReference type="Proteomes" id="UP001181313">
    <property type="component" value="Unassembled WGS sequence"/>
</dbReference>
<dbReference type="InterPro" id="IPR004107">
    <property type="entry name" value="Integrase_SAM-like_N"/>
</dbReference>
<protein>
    <submittedName>
        <fullName evidence="8">Tyrosine-type recombinase/integrase</fullName>
    </submittedName>
</protein>
<dbReference type="InterPro" id="IPR002104">
    <property type="entry name" value="Integrase_catalytic"/>
</dbReference>
<organism evidence="8 9">
    <name type="scientific">Streptomyces althioticus subsp. attaecolombicae</name>
    <dbReference type="NCBI Taxonomy" id="3075534"/>
    <lineage>
        <taxon>Bacteria</taxon>
        <taxon>Bacillati</taxon>
        <taxon>Actinomycetota</taxon>
        <taxon>Actinomycetes</taxon>
        <taxon>Kitasatosporales</taxon>
        <taxon>Streptomycetaceae</taxon>
        <taxon>Streptomyces</taxon>
        <taxon>Streptomyces althioticus group</taxon>
    </lineage>
</organism>
<keyword evidence="3 5" id="KW-0238">DNA-binding</keyword>
<dbReference type="InterPro" id="IPR050090">
    <property type="entry name" value="Tyrosine_recombinase_XerCD"/>
</dbReference>
<name>A0ABU3HXF0_9ACTN</name>
<evidence type="ECO:0000256" key="2">
    <source>
        <dbReference type="ARBA" id="ARBA00022908"/>
    </source>
</evidence>
<comment type="similarity">
    <text evidence="1">Belongs to the 'phage' integrase family.</text>
</comment>
<dbReference type="EMBL" id="JAVSGH010000010">
    <property type="protein sequence ID" value="MDT3725377.1"/>
    <property type="molecule type" value="Genomic_DNA"/>
</dbReference>
<dbReference type="SUPFAM" id="SSF56349">
    <property type="entry name" value="DNA breaking-rejoining enzymes"/>
    <property type="match status" value="1"/>
</dbReference>
<evidence type="ECO:0000259" key="7">
    <source>
        <dbReference type="PROSITE" id="PS51900"/>
    </source>
</evidence>
<keyword evidence="9" id="KW-1185">Reference proteome</keyword>
<evidence type="ECO:0000256" key="1">
    <source>
        <dbReference type="ARBA" id="ARBA00008857"/>
    </source>
</evidence>
<dbReference type="InterPro" id="IPR044068">
    <property type="entry name" value="CB"/>
</dbReference>
<dbReference type="Gene3D" id="1.10.150.130">
    <property type="match status" value="1"/>
</dbReference>
<dbReference type="CDD" id="cd01189">
    <property type="entry name" value="INT_ICEBs1_C_like"/>
    <property type="match status" value="1"/>
</dbReference>
<dbReference type="PANTHER" id="PTHR30349:SF64">
    <property type="entry name" value="PROPHAGE INTEGRASE INTD-RELATED"/>
    <property type="match status" value="1"/>
</dbReference>
<dbReference type="PROSITE" id="PS51900">
    <property type="entry name" value="CB"/>
    <property type="match status" value="1"/>
</dbReference>
<evidence type="ECO:0000259" key="6">
    <source>
        <dbReference type="PROSITE" id="PS51898"/>
    </source>
</evidence>
<reference evidence="8" key="1">
    <citation type="submission" date="2024-05" db="EMBL/GenBank/DDBJ databases">
        <title>30 novel species of actinomycetes from the DSMZ collection.</title>
        <authorList>
            <person name="Nouioui I."/>
        </authorList>
    </citation>
    <scope>NUCLEOTIDE SEQUENCE</scope>
    <source>
        <strain evidence="8">DSM 41972</strain>
    </source>
</reference>
<evidence type="ECO:0000313" key="9">
    <source>
        <dbReference type="Proteomes" id="UP001181313"/>
    </source>
</evidence>
<evidence type="ECO:0000256" key="5">
    <source>
        <dbReference type="PROSITE-ProRule" id="PRU01248"/>
    </source>
</evidence>
<dbReference type="InterPro" id="IPR013762">
    <property type="entry name" value="Integrase-like_cat_sf"/>
</dbReference>
<evidence type="ECO:0000256" key="4">
    <source>
        <dbReference type="ARBA" id="ARBA00023172"/>
    </source>
</evidence>
<dbReference type="Pfam" id="PF00589">
    <property type="entry name" value="Phage_integrase"/>
    <property type="match status" value="1"/>
</dbReference>
<evidence type="ECO:0000256" key="3">
    <source>
        <dbReference type="ARBA" id="ARBA00023125"/>
    </source>
</evidence>
<accession>A0ABU3HXF0</accession>
<dbReference type="InterPro" id="IPR011010">
    <property type="entry name" value="DNA_brk_join_enz"/>
</dbReference>
<keyword evidence="4" id="KW-0233">DNA recombination</keyword>
<dbReference type="PANTHER" id="PTHR30349">
    <property type="entry name" value="PHAGE INTEGRASE-RELATED"/>
    <property type="match status" value="1"/>
</dbReference>
<dbReference type="Gene3D" id="1.10.443.10">
    <property type="entry name" value="Intergrase catalytic core"/>
    <property type="match status" value="1"/>
</dbReference>
<comment type="caution">
    <text evidence="8">The sequence shown here is derived from an EMBL/GenBank/DDBJ whole genome shotgun (WGS) entry which is preliminary data.</text>
</comment>
<gene>
    <name evidence="8" type="ORF">ROS62_10910</name>
</gene>
<feature type="domain" description="Tyr recombinase" evidence="6">
    <location>
        <begin position="220"/>
        <end position="401"/>
    </location>
</feature>
<dbReference type="InterPro" id="IPR010998">
    <property type="entry name" value="Integrase_recombinase_N"/>
</dbReference>
<keyword evidence="2" id="KW-0229">DNA integration</keyword>
<dbReference type="Pfam" id="PF14659">
    <property type="entry name" value="Phage_int_SAM_3"/>
    <property type="match status" value="1"/>
</dbReference>
<proteinExistence type="inferred from homology"/>
<dbReference type="PROSITE" id="PS51898">
    <property type="entry name" value="TYR_RECOMBINASE"/>
    <property type="match status" value="1"/>
</dbReference>
<dbReference type="RefSeq" id="WP_139118536.1">
    <property type="nucleotide sequence ID" value="NZ_JAVSGH010000010.1"/>
</dbReference>